<evidence type="ECO:0000313" key="2">
    <source>
        <dbReference type="Proteomes" id="UP000327157"/>
    </source>
</evidence>
<proteinExistence type="predicted"/>
<evidence type="ECO:0000313" key="1">
    <source>
        <dbReference type="EMBL" id="KAB2620538.1"/>
    </source>
</evidence>
<name>A0A5N5GYY8_9ROSA</name>
<reference evidence="1 2" key="2">
    <citation type="submission" date="2019-11" db="EMBL/GenBank/DDBJ databases">
        <title>A de novo genome assembly of a pear dwarfing rootstock.</title>
        <authorList>
            <person name="Wang F."/>
            <person name="Wang J."/>
            <person name="Li S."/>
            <person name="Zhang Y."/>
            <person name="Fang M."/>
            <person name="Ma L."/>
            <person name="Zhao Y."/>
            <person name="Jiang S."/>
        </authorList>
    </citation>
    <scope>NUCLEOTIDE SEQUENCE [LARGE SCALE GENOMIC DNA]</scope>
    <source>
        <strain evidence="1">S2</strain>
        <tissue evidence="1">Leaf</tissue>
    </source>
</reference>
<dbReference type="Proteomes" id="UP000327157">
    <property type="component" value="Unassembled WGS sequence"/>
</dbReference>
<organism evidence="1 2">
    <name type="scientific">Pyrus ussuriensis x Pyrus communis</name>
    <dbReference type="NCBI Taxonomy" id="2448454"/>
    <lineage>
        <taxon>Eukaryota</taxon>
        <taxon>Viridiplantae</taxon>
        <taxon>Streptophyta</taxon>
        <taxon>Embryophyta</taxon>
        <taxon>Tracheophyta</taxon>
        <taxon>Spermatophyta</taxon>
        <taxon>Magnoliopsida</taxon>
        <taxon>eudicotyledons</taxon>
        <taxon>Gunneridae</taxon>
        <taxon>Pentapetalae</taxon>
        <taxon>rosids</taxon>
        <taxon>fabids</taxon>
        <taxon>Rosales</taxon>
        <taxon>Rosaceae</taxon>
        <taxon>Amygdaloideae</taxon>
        <taxon>Maleae</taxon>
        <taxon>Pyrus</taxon>
    </lineage>
</organism>
<sequence length="131" mass="14775">MTMEMGCHHYTKGRIDASTVPYGLWLQAEVKCATGRNLQGYHFGLDEEYVLMDYKDDQPPYASAAPMESLLVSDLPPGGMDMDNSEDMRINLDLNLDSQNTITDNYISNRESSHVDLLPAIPNLNLCFYFS</sequence>
<accession>A0A5N5GYY8</accession>
<dbReference type="AlphaFoldDB" id="A0A5N5GYY8"/>
<comment type="caution">
    <text evidence="1">The sequence shown here is derived from an EMBL/GenBank/DDBJ whole genome shotgun (WGS) entry which is preliminary data.</text>
</comment>
<protein>
    <submittedName>
        <fullName evidence="1">Uncharacterized protein</fullName>
    </submittedName>
</protein>
<gene>
    <name evidence="1" type="ORF">D8674_037623</name>
</gene>
<dbReference type="EMBL" id="SMOL01000322">
    <property type="protein sequence ID" value="KAB2620538.1"/>
    <property type="molecule type" value="Genomic_DNA"/>
</dbReference>
<reference evidence="1 2" key="1">
    <citation type="submission" date="2019-09" db="EMBL/GenBank/DDBJ databases">
        <authorList>
            <person name="Ou C."/>
        </authorList>
    </citation>
    <scope>NUCLEOTIDE SEQUENCE [LARGE SCALE GENOMIC DNA]</scope>
    <source>
        <strain evidence="1">S2</strain>
        <tissue evidence="1">Leaf</tissue>
    </source>
</reference>
<keyword evidence="2" id="KW-1185">Reference proteome</keyword>